<dbReference type="InterPro" id="IPR003337">
    <property type="entry name" value="Trehalose_PPase"/>
</dbReference>
<name>A0ABD5SKS4_9EURY</name>
<dbReference type="GO" id="GO:0016787">
    <property type="term" value="F:hydrolase activity"/>
    <property type="evidence" value="ECO:0007669"/>
    <property type="project" value="UniProtKB-KW"/>
</dbReference>
<organism evidence="2 3">
    <name type="scientific">Natrinema soli</name>
    <dbReference type="NCBI Taxonomy" id="1930624"/>
    <lineage>
        <taxon>Archaea</taxon>
        <taxon>Methanobacteriati</taxon>
        <taxon>Methanobacteriota</taxon>
        <taxon>Stenosarchaea group</taxon>
        <taxon>Halobacteria</taxon>
        <taxon>Halobacteriales</taxon>
        <taxon>Natrialbaceae</taxon>
        <taxon>Natrinema</taxon>
    </lineage>
</organism>
<dbReference type="Proteomes" id="UP001596383">
    <property type="component" value="Unassembled WGS sequence"/>
</dbReference>
<proteinExistence type="predicted"/>
<dbReference type="PANTHER" id="PTHR43768:SF3">
    <property type="entry name" value="TREHALOSE 6-PHOSPHATE PHOSPHATASE"/>
    <property type="match status" value="1"/>
</dbReference>
<protein>
    <submittedName>
        <fullName evidence="2">Trehalose-phosphatase</fullName>
    </submittedName>
</protein>
<dbReference type="Gene3D" id="3.40.50.1000">
    <property type="entry name" value="HAD superfamily/HAD-like"/>
    <property type="match status" value="1"/>
</dbReference>
<reference evidence="2 3" key="1">
    <citation type="journal article" date="2019" name="Int. J. Syst. Evol. Microbiol.">
        <title>The Global Catalogue of Microorganisms (GCM) 10K type strain sequencing project: providing services to taxonomists for standard genome sequencing and annotation.</title>
        <authorList>
            <consortium name="The Broad Institute Genomics Platform"/>
            <consortium name="The Broad Institute Genome Sequencing Center for Infectious Disease"/>
            <person name="Wu L."/>
            <person name="Ma J."/>
        </authorList>
    </citation>
    <scope>NUCLEOTIDE SEQUENCE [LARGE SCALE GENOMIC DNA]</scope>
    <source>
        <strain evidence="2 3">LMG 29247</strain>
    </source>
</reference>
<dbReference type="PANTHER" id="PTHR43768">
    <property type="entry name" value="TREHALOSE 6-PHOSPHATE PHOSPHATASE"/>
    <property type="match status" value="1"/>
</dbReference>
<dbReference type="RefSeq" id="WP_273737361.1">
    <property type="nucleotide sequence ID" value="NZ_JAQIVI010000069.1"/>
</dbReference>
<dbReference type="InterPro" id="IPR036412">
    <property type="entry name" value="HAD-like_sf"/>
</dbReference>
<accession>A0ABD5SKS4</accession>
<comment type="caution">
    <text evidence="2">The sequence shown here is derived from an EMBL/GenBank/DDBJ whole genome shotgun (WGS) entry which is preliminary data.</text>
</comment>
<gene>
    <name evidence="2" type="ORF">ACFQE6_04270</name>
</gene>
<keyword evidence="1" id="KW-0378">Hydrolase</keyword>
<dbReference type="InterPro" id="IPR023214">
    <property type="entry name" value="HAD_sf"/>
</dbReference>
<dbReference type="Pfam" id="PF02358">
    <property type="entry name" value="Trehalose_PPase"/>
    <property type="match status" value="1"/>
</dbReference>
<dbReference type="EMBL" id="JBHSWV010000069">
    <property type="protein sequence ID" value="MFC6764286.1"/>
    <property type="molecule type" value="Genomic_DNA"/>
</dbReference>
<dbReference type="AlphaFoldDB" id="A0ABD5SKS4"/>
<dbReference type="SUPFAM" id="SSF56784">
    <property type="entry name" value="HAD-like"/>
    <property type="match status" value="1"/>
</dbReference>
<dbReference type="InterPro" id="IPR044651">
    <property type="entry name" value="OTSB-like"/>
</dbReference>
<evidence type="ECO:0000256" key="1">
    <source>
        <dbReference type="ARBA" id="ARBA00022801"/>
    </source>
</evidence>
<evidence type="ECO:0000313" key="3">
    <source>
        <dbReference type="Proteomes" id="UP001596383"/>
    </source>
</evidence>
<keyword evidence="3" id="KW-1185">Reference proteome</keyword>
<evidence type="ECO:0000313" key="2">
    <source>
        <dbReference type="EMBL" id="MFC6764286.1"/>
    </source>
</evidence>
<feature type="non-terminal residue" evidence="2">
    <location>
        <position position="78"/>
    </location>
</feature>
<sequence length="78" mass="8342">MTKTESPPRPIDEQLPRIRETLERADGLLVCLDFDGTLAPIVEDPDAAVPTERSRNAVATLAKTPSVTTAVVSGRALT</sequence>